<gene>
    <name evidence="1" type="ORF">F5148DRAFT_1248541</name>
</gene>
<evidence type="ECO:0000313" key="2">
    <source>
        <dbReference type="Proteomes" id="UP001207468"/>
    </source>
</evidence>
<keyword evidence="2" id="KW-1185">Reference proteome</keyword>
<protein>
    <submittedName>
        <fullName evidence="1">Uncharacterized protein</fullName>
    </submittedName>
</protein>
<evidence type="ECO:0000313" key="1">
    <source>
        <dbReference type="EMBL" id="KAI9449185.1"/>
    </source>
</evidence>
<organism evidence="1 2">
    <name type="scientific">Russula earlei</name>
    <dbReference type="NCBI Taxonomy" id="71964"/>
    <lineage>
        <taxon>Eukaryota</taxon>
        <taxon>Fungi</taxon>
        <taxon>Dikarya</taxon>
        <taxon>Basidiomycota</taxon>
        <taxon>Agaricomycotina</taxon>
        <taxon>Agaricomycetes</taxon>
        <taxon>Russulales</taxon>
        <taxon>Russulaceae</taxon>
        <taxon>Russula</taxon>
    </lineage>
</organism>
<accession>A0ACC0TU14</accession>
<proteinExistence type="predicted"/>
<reference evidence="1" key="1">
    <citation type="submission" date="2021-03" db="EMBL/GenBank/DDBJ databases">
        <title>Evolutionary priming and transition to the ectomycorrhizal habit in an iconic lineage of mushroom-forming fungi: is preadaptation a requirement?</title>
        <authorList>
            <consortium name="DOE Joint Genome Institute"/>
            <person name="Looney B.P."/>
            <person name="Miyauchi S."/>
            <person name="Morin E."/>
            <person name="Drula E."/>
            <person name="Courty P.E."/>
            <person name="Chicoki N."/>
            <person name="Fauchery L."/>
            <person name="Kohler A."/>
            <person name="Kuo A."/>
            <person name="LaButti K."/>
            <person name="Pangilinan J."/>
            <person name="Lipzen A."/>
            <person name="Riley R."/>
            <person name="Andreopoulos W."/>
            <person name="He G."/>
            <person name="Johnson J."/>
            <person name="Barry K.W."/>
            <person name="Grigoriev I.V."/>
            <person name="Nagy L."/>
            <person name="Hibbett D."/>
            <person name="Henrissat B."/>
            <person name="Matheny P.B."/>
            <person name="Labbe J."/>
            <person name="Martin A.F."/>
        </authorList>
    </citation>
    <scope>NUCLEOTIDE SEQUENCE</scope>
    <source>
        <strain evidence="1">BPL698</strain>
    </source>
</reference>
<comment type="caution">
    <text evidence="1">The sequence shown here is derived from an EMBL/GenBank/DDBJ whole genome shotgun (WGS) entry which is preliminary data.</text>
</comment>
<sequence length="395" mass="43390">MSTYTPCFPPTDVTPSEQRGFISSSDASWSGNSITETHAPTKLSYSTRLSRSHLALAAVSGYISRPPSPASGALDIERVVLLRRKFRLAVDATYRDTSSGKWGHVSEMAKLGSTRGRWQGMCSGSSAAYSLNETRHYQGIATATESADPYSHPPEALSDLRGIYERVENWQANVLSVPLPQPKFEPNQPIHVRDAKQPSSLNLPTERKRRSDVARMMKPRNNSPQDRSSSRDVGGVAAPDGSEADGANMTPPEPRGSNVVSMPPFCAEVPDEDPTYRCLPSPVTAASSENIQYVSELFLPPSFPSYLRTSTPPPHSSANSAHFRLTKPPENPRTRDLHVSVSQPSPQHFPLSPAGDIELEYELHELQLYGFLSPSKRKRYLHATASPAHSQKRFA</sequence>
<dbReference type="EMBL" id="JAGFNK010000524">
    <property type="protein sequence ID" value="KAI9449185.1"/>
    <property type="molecule type" value="Genomic_DNA"/>
</dbReference>
<dbReference type="Proteomes" id="UP001207468">
    <property type="component" value="Unassembled WGS sequence"/>
</dbReference>
<name>A0ACC0TU14_9AGAM</name>